<organism evidence="5 6">
    <name type="scientific">Corynebacterium vitaeruminis DSM 20294</name>
    <dbReference type="NCBI Taxonomy" id="1224164"/>
    <lineage>
        <taxon>Bacteria</taxon>
        <taxon>Bacillati</taxon>
        <taxon>Actinomycetota</taxon>
        <taxon>Actinomycetes</taxon>
        <taxon>Mycobacteriales</taxon>
        <taxon>Corynebacteriaceae</taxon>
        <taxon>Corynebacterium</taxon>
    </lineage>
</organism>
<dbReference type="Gene3D" id="3.40.250.10">
    <property type="entry name" value="Rhodanese-like domain"/>
    <property type="match status" value="2"/>
</dbReference>
<dbReference type="PANTHER" id="PTHR11364:SF27">
    <property type="entry name" value="SULFURTRANSFERASE"/>
    <property type="match status" value="1"/>
</dbReference>
<evidence type="ECO:0000256" key="2">
    <source>
        <dbReference type="ARBA" id="ARBA00022737"/>
    </source>
</evidence>
<evidence type="ECO:0000313" key="6">
    <source>
        <dbReference type="Proteomes" id="UP000019222"/>
    </source>
</evidence>
<dbReference type="PROSITE" id="PS50206">
    <property type="entry name" value="RHODANESE_3"/>
    <property type="match status" value="2"/>
</dbReference>
<dbReference type="eggNOG" id="COG2897">
    <property type="taxonomic scope" value="Bacteria"/>
</dbReference>
<evidence type="ECO:0000256" key="1">
    <source>
        <dbReference type="ARBA" id="ARBA00022679"/>
    </source>
</evidence>
<evidence type="ECO:0000259" key="4">
    <source>
        <dbReference type="PROSITE" id="PS50206"/>
    </source>
</evidence>
<sequence length="276" mass="29529">MTNAFATPVINSEQLAPLLGDPRLVVLDASMAGAAKATEFLPGARYFDIDRDFSDLANPFPHGLQSAEEFQAAARRLGLNDDSIIVVYEAKGVFASPRAWWLLKSMGHDETYVLDGGMRAWKAAGFDTVGHREEPAAEGDFTARFDPSWYVIPVDELKGYLASGEKPVLDARSAGRFAGTDPEPREGVPSGHMPGAKNLPFTEVLEGGLYKSPEELKEIFADLAGEKKALVTSCGSGVTAAIIGLGARLAGYEDVAIFDGSWTEWAGTPGCEIVTD</sequence>
<dbReference type="CDD" id="cd01448">
    <property type="entry name" value="TST_Repeat_1"/>
    <property type="match status" value="1"/>
</dbReference>
<reference evidence="5 6" key="1">
    <citation type="submission" date="2013-02" db="EMBL/GenBank/DDBJ databases">
        <title>The complete genome sequence of Corynebacterium vitaeruminis DSM 20294.</title>
        <authorList>
            <person name="Ruckert C."/>
            <person name="Albersmeier A."/>
            <person name="Kalinowski J."/>
        </authorList>
    </citation>
    <scope>NUCLEOTIDE SEQUENCE [LARGE SCALE GENOMIC DNA]</scope>
    <source>
        <strain evidence="6">ATCC 10234</strain>
    </source>
</reference>
<dbReference type="InterPro" id="IPR036873">
    <property type="entry name" value="Rhodanese-like_dom_sf"/>
</dbReference>
<keyword evidence="2" id="KW-0677">Repeat</keyword>
<dbReference type="STRING" id="1224164.B843_05615"/>
<dbReference type="Pfam" id="PF00581">
    <property type="entry name" value="Rhodanese"/>
    <property type="match status" value="2"/>
</dbReference>
<proteinExistence type="predicted"/>
<dbReference type="SMART" id="SM00450">
    <property type="entry name" value="RHOD"/>
    <property type="match status" value="2"/>
</dbReference>
<dbReference type="InterPro" id="IPR001307">
    <property type="entry name" value="Thiosulphate_STrfase_CS"/>
</dbReference>
<evidence type="ECO:0000313" key="5">
    <source>
        <dbReference type="EMBL" id="AHI22508.1"/>
    </source>
</evidence>
<name>W5Y7N3_9CORY</name>
<dbReference type="CDD" id="cd01449">
    <property type="entry name" value="TST_Repeat_2"/>
    <property type="match status" value="1"/>
</dbReference>
<gene>
    <name evidence="5" type="ORF">B843_05615</name>
</gene>
<dbReference type="PATRIC" id="fig|1224164.3.peg.1122"/>
<dbReference type="EMBL" id="CP004353">
    <property type="protein sequence ID" value="AHI22508.1"/>
    <property type="molecule type" value="Genomic_DNA"/>
</dbReference>
<dbReference type="PROSITE" id="PS00683">
    <property type="entry name" value="RHODANESE_2"/>
    <property type="match status" value="1"/>
</dbReference>
<feature type="domain" description="Rhodanese" evidence="4">
    <location>
        <begin position="162"/>
        <end position="274"/>
    </location>
</feature>
<dbReference type="InterPro" id="IPR045078">
    <property type="entry name" value="TST/MPST-like"/>
</dbReference>
<dbReference type="PANTHER" id="PTHR11364">
    <property type="entry name" value="THIOSULFATE SULFERTANSFERASE"/>
    <property type="match status" value="1"/>
</dbReference>
<dbReference type="GO" id="GO:0004792">
    <property type="term" value="F:thiosulfate-cyanide sulfurtransferase activity"/>
    <property type="evidence" value="ECO:0007669"/>
    <property type="project" value="InterPro"/>
</dbReference>
<keyword evidence="6" id="KW-1185">Reference proteome</keyword>
<dbReference type="AlphaFoldDB" id="W5Y7N3"/>
<dbReference type="RefSeq" id="WP_025252541.1">
    <property type="nucleotide sequence ID" value="NZ_CP004353.1"/>
</dbReference>
<evidence type="ECO:0000256" key="3">
    <source>
        <dbReference type="RuleBase" id="RU000507"/>
    </source>
</evidence>
<keyword evidence="1 3" id="KW-0808">Transferase</keyword>
<dbReference type="KEGG" id="cvt:B843_05615"/>
<dbReference type="Proteomes" id="UP000019222">
    <property type="component" value="Chromosome"/>
</dbReference>
<feature type="domain" description="Rhodanese" evidence="4">
    <location>
        <begin position="20"/>
        <end position="130"/>
    </location>
</feature>
<protein>
    <recommendedName>
        <fullName evidence="3">Sulfurtransferase</fullName>
    </recommendedName>
</protein>
<accession>W5Y7N3</accession>
<dbReference type="SUPFAM" id="SSF52821">
    <property type="entry name" value="Rhodanese/Cell cycle control phosphatase"/>
    <property type="match status" value="2"/>
</dbReference>
<dbReference type="FunFam" id="3.40.250.10:FF:000001">
    <property type="entry name" value="Sulfurtransferase"/>
    <property type="match status" value="1"/>
</dbReference>
<dbReference type="HOGENOM" id="CLU_031618_3_0_11"/>
<dbReference type="InterPro" id="IPR001763">
    <property type="entry name" value="Rhodanese-like_dom"/>
</dbReference>